<sequence>MALARLALRSYLHQRVLSSSPSSSAAAASWLLSHGAAAASCGGAQVDAKRSFGVEGTDKVAGETSDGKDVAVSDEGKKSKSLFRRKHRNRVLWRRNHDREFIPTEIFGFFPSGLGNALVQATESVNRLFENLELSPWSLSGRVKEEDKCYKLRFDVPGLRKEDLKITVHDGVLTINGEHKEEDGVGDSGDNDDSRFYKYYYTSLVLPEDAKADEINAELKHGVLCITIPRTEKPKQEVKEVQIQ</sequence>
<dbReference type="PROSITE" id="PS01031">
    <property type="entry name" value="SHSP"/>
    <property type="match status" value="1"/>
</dbReference>
<dbReference type="CDD" id="cd06464">
    <property type="entry name" value="ACD_sHsps-like"/>
    <property type="match status" value="1"/>
</dbReference>
<evidence type="ECO:0000259" key="4">
    <source>
        <dbReference type="PROSITE" id="PS01031"/>
    </source>
</evidence>
<evidence type="ECO:0000313" key="5">
    <source>
        <dbReference type="EMBL" id="GMN50022.1"/>
    </source>
</evidence>
<evidence type="ECO:0000313" key="6">
    <source>
        <dbReference type="Proteomes" id="UP001187192"/>
    </source>
</evidence>
<dbReference type="Gene3D" id="2.60.40.790">
    <property type="match status" value="1"/>
</dbReference>
<dbReference type="GO" id="GO:0009408">
    <property type="term" value="P:response to heat"/>
    <property type="evidence" value="ECO:0007669"/>
    <property type="project" value="InterPro"/>
</dbReference>
<keyword evidence="6" id="KW-1185">Reference proteome</keyword>
<proteinExistence type="inferred from homology"/>
<dbReference type="InterPro" id="IPR044587">
    <property type="entry name" value="HSP21-like"/>
</dbReference>
<dbReference type="InterPro" id="IPR002068">
    <property type="entry name" value="A-crystallin/Hsp20_dom"/>
</dbReference>
<accession>A0AA88DCF9</accession>
<dbReference type="PANTHER" id="PTHR46733">
    <property type="entry name" value="26.5 KDA HEAT SHOCK PROTEIN, MITOCHONDRIAL"/>
    <property type="match status" value="1"/>
</dbReference>
<comment type="caution">
    <text evidence="5">The sequence shown here is derived from an EMBL/GenBank/DDBJ whole genome shotgun (WGS) entry which is preliminary data.</text>
</comment>
<dbReference type="AlphaFoldDB" id="A0AA88DCF9"/>
<dbReference type="Pfam" id="PF00011">
    <property type="entry name" value="HSP20"/>
    <property type="match status" value="1"/>
</dbReference>
<dbReference type="Gramene" id="FCD_00003224-RA">
    <property type="protein sequence ID" value="FCD_00003224-RA:cds"/>
    <property type="gene ID" value="FCD_00003224"/>
</dbReference>
<gene>
    <name evidence="5" type="ORF">TIFTF001_019190</name>
</gene>
<dbReference type="EMBL" id="BTGU01000032">
    <property type="protein sequence ID" value="GMN50022.1"/>
    <property type="molecule type" value="Genomic_DNA"/>
</dbReference>
<dbReference type="PANTHER" id="PTHR46733:SF3">
    <property type="entry name" value="26.5 KDA HEAT SHOCK PROTEIN, MITOCHONDRIAL"/>
    <property type="match status" value="1"/>
</dbReference>
<reference evidence="5" key="1">
    <citation type="submission" date="2023-07" db="EMBL/GenBank/DDBJ databases">
        <title>draft genome sequence of fig (Ficus carica).</title>
        <authorList>
            <person name="Takahashi T."/>
            <person name="Nishimura K."/>
        </authorList>
    </citation>
    <scope>NUCLEOTIDE SEQUENCE</scope>
</reference>
<dbReference type="SUPFAM" id="SSF49764">
    <property type="entry name" value="HSP20-like chaperones"/>
    <property type="match status" value="1"/>
</dbReference>
<protein>
    <recommendedName>
        <fullName evidence="4">SHSP domain-containing protein</fullName>
    </recommendedName>
</protein>
<evidence type="ECO:0000256" key="2">
    <source>
        <dbReference type="PROSITE-ProRule" id="PRU00285"/>
    </source>
</evidence>
<evidence type="ECO:0000256" key="3">
    <source>
        <dbReference type="RuleBase" id="RU003616"/>
    </source>
</evidence>
<evidence type="ECO:0000256" key="1">
    <source>
        <dbReference type="ARBA" id="ARBA00023016"/>
    </source>
</evidence>
<comment type="similarity">
    <text evidence="2 3">Belongs to the small heat shock protein (HSP20) family.</text>
</comment>
<name>A0AA88DCF9_FICCA</name>
<organism evidence="5 6">
    <name type="scientific">Ficus carica</name>
    <name type="common">Common fig</name>
    <dbReference type="NCBI Taxonomy" id="3494"/>
    <lineage>
        <taxon>Eukaryota</taxon>
        <taxon>Viridiplantae</taxon>
        <taxon>Streptophyta</taxon>
        <taxon>Embryophyta</taxon>
        <taxon>Tracheophyta</taxon>
        <taxon>Spermatophyta</taxon>
        <taxon>Magnoliopsida</taxon>
        <taxon>eudicotyledons</taxon>
        <taxon>Gunneridae</taxon>
        <taxon>Pentapetalae</taxon>
        <taxon>rosids</taxon>
        <taxon>fabids</taxon>
        <taxon>Rosales</taxon>
        <taxon>Moraceae</taxon>
        <taxon>Ficeae</taxon>
        <taxon>Ficus</taxon>
    </lineage>
</organism>
<dbReference type="InterPro" id="IPR008978">
    <property type="entry name" value="HSP20-like_chaperone"/>
</dbReference>
<dbReference type="Proteomes" id="UP001187192">
    <property type="component" value="Unassembled WGS sequence"/>
</dbReference>
<feature type="domain" description="SHSP" evidence="4">
    <location>
        <begin position="128"/>
        <end position="244"/>
    </location>
</feature>
<keyword evidence="1" id="KW-0346">Stress response</keyword>